<sequence length="160" mass="18561">MRKKVVVSVPKHLKKYLLNPEFGNIEPDGGLYVGGRSLIRAQISSMIVAIPYVYQRVEPSGNNLTIWYSCRDKTHEVPPEKISILAKALDELFRRSLIIEVRALHGLCGGDYSRFIRSFLERYQIEPDVDVDFETIRKIYRDYLERVDKQTRAAEKNIFA</sequence>
<evidence type="ECO:0000313" key="2">
    <source>
        <dbReference type="Proteomes" id="UP000515369"/>
    </source>
</evidence>
<keyword evidence="2" id="KW-1185">Reference proteome</keyword>
<dbReference type="EMBL" id="CP059732">
    <property type="protein sequence ID" value="QMW04077.1"/>
    <property type="molecule type" value="Genomic_DNA"/>
</dbReference>
<gene>
    <name evidence="1" type="ORF">H3H32_03720</name>
</gene>
<dbReference type="Proteomes" id="UP000515369">
    <property type="component" value="Chromosome"/>
</dbReference>
<protein>
    <submittedName>
        <fullName evidence="1">Uncharacterized protein</fullName>
    </submittedName>
</protein>
<accession>A0A7G5GYY5</accession>
<dbReference type="KEGG" id="sfol:H3H32_03720"/>
<organism evidence="1 2">
    <name type="scientific">Spirosoma foliorum</name>
    <dbReference type="NCBI Taxonomy" id="2710596"/>
    <lineage>
        <taxon>Bacteria</taxon>
        <taxon>Pseudomonadati</taxon>
        <taxon>Bacteroidota</taxon>
        <taxon>Cytophagia</taxon>
        <taxon>Cytophagales</taxon>
        <taxon>Cytophagaceae</taxon>
        <taxon>Spirosoma</taxon>
    </lineage>
</organism>
<dbReference type="AlphaFoldDB" id="A0A7G5GYY5"/>
<proteinExistence type="predicted"/>
<name>A0A7G5GYY5_9BACT</name>
<evidence type="ECO:0000313" key="1">
    <source>
        <dbReference type="EMBL" id="QMW04077.1"/>
    </source>
</evidence>
<dbReference type="RefSeq" id="WP_182461333.1">
    <property type="nucleotide sequence ID" value="NZ_CP059732.1"/>
</dbReference>
<reference evidence="1 2" key="1">
    <citation type="submission" date="2020-07" db="EMBL/GenBank/DDBJ databases">
        <title>Spirosoma foliorum sp. nov., isolated from the leaves on the Nejang mountain Korea, Republic of.</title>
        <authorList>
            <person name="Ho H."/>
            <person name="Lee Y.-J."/>
            <person name="Nurcahyanto D.-A."/>
            <person name="Kim S.-G."/>
        </authorList>
    </citation>
    <scope>NUCLEOTIDE SEQUENCE [LARGE SCALE GENOMIC DNA]</scope>
    <source>
        <strain evidence="1 2">PL0136</strain>
    </source>
</reference>